<keyword evidence="2 4" id="KW-0238">DNA-binding</keyword>
<dbReference type="PANTHER" id="PTHR30055:SF148">
    <property type="entry name" value="TETR-FAMILY TRANSCRIPTIONAL REGULATOR"/>
    <property type="match status" value="1"/>
</dbReference>
<dbReference type="Gene3D" id="1.10.10.60">
    <property type="entry name" value="Homeodomain-like"/>
    <property type="match status" value="1"/>
</dbReference>
<evidence type="ECO:0000256" key="3">
    <source>
        <dbReference type="ARBA" id="ARBA00023163"/>
    </source>
</evidence>
<dbReference type="InterPro" id="IPR050109">
    <property type="entry name" value="HTH-type_TetR-like_transc_reg"/>
</dbReference>
<sequence length="225" mass="24170">MSLNEEGAAGEAPHAPKRRRRGAELEKALLDAAWAELMESGYEVMTYDAVAERACTSRAVLYRRWPAKRDLALAAAASRLGADIHAPAPDTGSLRGDVVALMHAANDARARIAIQLAARLDGADRDAPTLADLRSRLTESRGSRMRTVLERARDRGEIATADVPPRVRNVAFDLLANEVLVTQSSATDEAVEEIVDEVFLPLVHAVTGPGSRTGAEAGSRQALRD</sequence>
<proteinExistence type="predicted"/>
<evidence type="ECO:0000259" key="6">
    <source>
        <dbReference type="PROSITE" id="PS50977"/>
    </source>
</evidence>
<dbReference type="InterPro" id="IPR009057">
    <property type="entry name" value="Homeodomain-like_sf"/>
</dbReference>
<dbReference type="SUPFAM" id="SSF46689">
    <property type="entry name" value="Homeodomain-like"/>
    <property type="match status" value="1"/>
</dbReference>
<dbReference type="EMBL" id="CP109207">
    <property type="protein sequence ID" value="WUU55415.1"/>
    <property type="molecule type" value="Genomic_DNA"/>
</dbReference>
<dbReference type="Gene3D" id="1.10.357.10">
    <property type="entry name" value="Tetracycline Repressor, domain 2"/>
    <property type="match status" value="1"/>
</dbReference>
<organism evidence="7">
    <name type="scientific">Streptomyces althioticus</name>
    <dbReference type="NCBI Taxonomy" id="83380"/>
    <lineage>
        <taxon>Bacteria</taxon>
        <taxon>Bacillati</taxon>
        <taxon>Actinomycetota</taxon>
        <taxon>Actinomycetes</taxon>
        <taxon>Kitasatosporales</taxon>
        <taxon>Streptomycetaceae</taxon>
        <taxon>Streptomyces</taxon>
        <taxon>Streptomyces althioticus group</taxon>
    </lineage>
</organism>
<dbReference type="InterPro" id="IPR011075">
    <property type="entry name" value="TetR_C"/>
</dbReference>
<dbReference type="Pfam" id="PF00440">
    <property type="entry name" value="TetR_N"/>
    <property type="match status" value="1"/>
</dbReference>
<gene>
    <name evidence="7" type="ORF">OIE82_20720</name>
</gene>
<evidence type="ECO:0000313" key="7">
    <source>
        <dbReference type="EMBL" id="WUU55415.1"/>
    </source>
</evidence>
<dbReference type="Pfam" id="PF16859">
    <property type="entry name" value="TetR_C_11"/>
    <property type="match status" value="1"/>
</dbReference>
<reference evidence="7" key="1">
    <citation type="submission" date="2022-10" db="EMBL/GenBank/DDBJ databases">
        <title>The complete genomes of actinobacterial strains from the NBC collection.</title>
        <authorList>
            <person name="Joergensen T.S."/>
            <person name="Alvarez Arevalo M."/>
            <person name="Sterndorff E.B."/>
            <person name="Faurdal D."/>
            <person name="Vuksanovic O."/>
            <person name="Mourched A.-S."/>
            <person name="Charusanti P."/>
            <person name="Shaw S."/>
            <person name="Blin K."/>
            <person name="Weber T."/>
        </authorList>
    </citation>
    <scope>NUCLEOTIDE SEQUENCE [LARGE SCALE GENOMIC DNA]</scope>
    <source>
        <strain evidence="7">NBC 01686</strain>
    </source>
</reference>
<dbReference type="RefSeq" id="WP_395759148.1">
    <property type="nucleotide sequence ID" value="NZ_CP109207.1"/>
</dbReference>
<dbReference type="SUPFAM" id="SSF48498">
    <property type="entry name" value="Tetracyclin repressor-like, C-terminal domain"/>
    <property type="match status" value="1"/>
</dbReference>
<evidence type="ECO:0000256" key="4">
    <source>
        <dbReference type="PROSITE-ProRule" id="PRU00335"/>
    </source>
</evidence>
<feature type="compositionally biased region" description="Low complexity" evidence="5">
    <location>
        <begin position="1"/>
        <end position="12"/>
    </location>
</feature>
<keyword evidence="3" id="KW-0804">Transcription</keyword>
<evidence type="ECO:0000256" key="5">
    <source>
        <dbReference type="SAM" id="MobiDB-lite"/>
    </source>
</evidence>
<name>A0ABZ1Y7B4_9ACTN</name>
<evidence type="ECO:0000256" key="1">
    <source>
        <dbReference type="ARBA" id="ARBA00023015"/>
    </source>
</evidence>
<dbReference type="PROSITE" id="PS50977">
    <property type="entry name" value="HTH_TETR_2"/>
    <property type="match status" value="1"/>
</dbReference>
<evidence type="ECO:0000256" key="2">
    <source>
        <dbReference type="ARBA" id="ARBA00023125"/>
    </source>
</evidence>
<feature type="domain" description="HTH tetR-type" evidence="6">
    <location>
        <begin position="23"/>
        <end position="83"/>
    </location>
</feature>
<dbReference type="InterPro" id="IPR036271">
    <property type="entry name" value="Tet_transcr_reg_TetR-rel_C_sf"/>
</dbReference>
<accession>A0ABZ1Y7B4</accession>
<protein>
    <submittedName>
        <fullName evidence="7">TetR/AcrR family transcriptional regulator</fullName>
    </submittedName>
</protein>
<dbReference type="InterPro" id="IPR001647">
    <property type="entry name" value="HTH_TetR"/>
</dbReference>
<feature type="region of interest" description="Disordered" evidence="5">
    <location>
        <begin position="1"/>
        <end position="21"/>
    </location>
</feature>
<dbReference type="PANTHER" id="PTHR30055">
    <property type="entry name" value="HTH-TYPE TRANSCRIPTIONAL REGULATOR RUTR"/>
    <property type="match status" value="1"/>
</dbReference>
<feature type="DNA-binding region" description="H-T-H motif" evidence="4">
    <location>
        <begin position="46"/>
        <end position="65"/>
    </location>
</feature>
<keyword evidence="1" id="KW-0805">Transcription regulation</keyword>